<dbReference type="Proteomes" id="UP000270296">
    <property type="component" value="Unassembled WGS sequence"/>
</dbReference>
<dbReference type="AlphaFoldDB" id="A0A3P8IB16"/>
<evidence type="ECO:0000313" key="1">
    <source>
        <dbReference type="EMBL" id="VDP52626.1"/>
    </source>
</evidence>
<protein>
    <submittedName>
        <fullName evidence="1">Uncharacterized protein</fullName>
    </submittedName>
</protein>
<name>A0A3P8IB16_9BILA</name>
<reference evidence="1 2" key="1">
    <citation type="submission" date="2018-11" db="EMBL/GenBank/DDBJ databases">
        <authorList>
            <consortium name="Pathogen Informatics"/>
        </authorList>
    </citation>
    <scope>NUCLEOTIDE SEQUENCE [LARGE SCALE GENOMIC DNA]</scope>
</reference>
<organism evidence="1 2">
    <name type="scientific">Soboliphyme baturini</name>
    <dbReference type="NCBI Taxonomy" id="241478"/>
    <lineage>
        <taxon>Eukaryota</taxon>
        <taxon>Metazoa</taxon>
        <taxon>Ecdysozoa</taxon>
        <taxon>Nematoda</taxon>
        <taxon>Enoplea</taxon>
        <taxon>Dorylaimia</taxon>
        <taxon>Dioctophymatida</taxon>
        <taxon>Dioctophymatoidea</taxon>
        <taxon>Soboliphymatidae</taxon>
        <taxon>Soboliphyme</taxon>
    </lineage>
</organism>
<dbReference type="PANTHER" id="PTHR45751:SF11">
    <property type="entry name" value="COPINE FAMILY PROTEIN 2"/>
    <property type="match status" value="1"/>
</dbReference>
<dbReference type="GO" id="GO:0005634">
    <property type="term" value="C:nucleus"/>
    <property type="evidence" value="ECO:0007669"/>
    <property type="project" value="TreeGrafter"/>
</dbReference>
<gene>
    <name evidence="1" type="ORF">SBAD_LOCUS12909</name>
</gene>
<sequence length="63" mass="6995">MFQVISILGETLAPFASSGFIAAFGFGDVKTSDHSVFPLKTNGYCKDFAEVWNFWQVRLPGTF</sequence>
<accession>A0A3P8IB16</accession>
<evidence type="ECO:0000313" key="2">
    <source>
        <dbReference type="Proteomes" id="UP000270296"/>
    </source>
</evidence>
<dbReference type="InterPro" id="IPR052079">
    <property type="entry name" value="E3_ligase/Copine_domain"/>
</dbReference>
<dbReference type="GO" id="GO:0004842">
    <property type="term" value="F:ubiquitin-protein transferase activity"/>
    <property type="evidence" value="ECO:0007669"/>
    <property type="project" value="TreeGrafter"/>
</dbReference>
<proteinExistence type="predicted"/>
<dbReference type="GO" id="GO:0016567">
    <property type="term" value="P:protein ubiquitination"/>
    <property type="evidence" value="ECO:0007669"/>
    <property type="project" value="TreeGrafter"/>
</dbReference>
<dbReference type="EMBL" id="UZAM01019299">
    <property type="protein sequence ID" value="VDP52626.1"/>
    <property type="molecule type" value="Genomic_DNA"/>
</dbReference>
<keyword evidence="2" id="KW-1185">Reference proteome</keyword>
<dbReference type="PANTHER" id="PTHR45751">
    <property type="entry name" value="COPINE FAMILY PROTEIN 1"/>
    <property type="match status" value="1"/>
</dbReference>